<evidence type="ECO:0000313" key="13">
    <source>
        <dbReference type="Proteomes" id="UP001501757"/>
    </source>
</evidence>
<evidence type="ECO:0000256" key="6">
    <source>
        <dbReference type="ARBA" id="ARBA00023125"/>
    </source>
</evidence>
<evidence type="ECO:0000259" key="10">
    <source>
        <dbReference type="PROSITE" id="PS50110"/>
    </source>
</evidence>
<keyword evidence="3 8" id="KW-0597">Phosphoprotein</keyword>
<proteinExistence type="predicted"/>
<dbReference type="InterPro" id="IPR058124">
    <property type="entry name" value="CpxR-like_REC"/>
</dbReference>
<sequence length="230" mass="25958">MNKSLLLIDDDTELTALLCDYLSPQGYQLTLAHDGRQGLAMATSGQHFDVILLDVMLPQLDGFEVLKKLRQTHLTPVLMLTAKGDDFDRIFGLELGADDYLPKPFNPRELSARIKAIVRRMELLPATSQQQVLHIDRLKLDPSTQKASLNDTELELTGTEFAMLHLLMSNLGKLVTKQDFSEKVLGRKLSAFDRSIDMHVSNLRRKLAMVVEEDRIRTIRGAGYMLVEIP</sequence>
<dbReference type="Pfam" id="PF00486">
    <property type="entry name" value="Trans_reg_C"/>
    <property type="match status" value="1"/>
</dbReference>
<name>A0ABN0X8C1_9ALTE</name>
<dbReference type="Pfam" id="PF00072">
    <property type="entry name" value="Response_reg"/>
    <property type="match status" value="1"/>
</dbReference>
<evidence type="ECO:0000256" key="8">
    <source>
        <dbReference type="PROSITE-ProRule" id="PRU00169"/>
    </source>
</evidence>
<dbReference type="SMART" id="SM00862">
    <property type="entry name" value="Trans_reg_C"/>
    <property type="match status" value="1"/>
</dbReference>
<feature type="modified residue" description="4-aspartylphosphate" evidence="8">
    <location>
        <position position="54"/>
    </location>
</feature>
<dbReference type="InterPro" id="IPR011006">
    <property type="entry name" value="CheY-like_superfamily"/>
</dbReference>
<keyword evidence="7" id="KW-0804">Transcription</keyword>
<dbReference type="InterPro" id="IPR036388">
    <property type="entry name" value="WH-like_DNA-bd_sf"/>
</dbReference>
<dbReference type="InterPro" id="IPR039420">
    <property type="entry name" value="WalR-like"/>
</dbReference>
<evidence type="ECO:0000256" key="4">
    <source>
        <dbReference type="ARBA" id="ARBA00023012"/>
    </source>
</evidence>
<keyword evidence="6 9" id="KW-0238">DNA-binding</keyword>
<dbReference type="SMART" id="SM00448">
    <property type="entry name" value="REC"/>
    <property type="match status" value="1"/>
</dbReference>
<evidence type="ECO:0000256" key="2">
    <source>
        <dbReference type="ARBA" id="ARBA00022490"/>
    </source>
</evidence>
<comment type="subcellular location">
    <subcellularLocation>
        <location evidence="1">Cytoplasm</location>
    </subcellularLocation>
</comment>
<organism evidence="12 13">
    <name type="scientific">Bowmanella denitrificans</name>
    <dbReference type="NCBI Taxonomy" id="366582"/>
    <lineage>
        <taxon>Bacteria</taxon>
        <taxon>Pseudomonadati</taxon>
        <taxon>Pseudomonadota</taxon>
        <taxon>Gammaproteobacteria</taxon>
        <taxon>Alteromonadales</taxon>
        <taxon>Alteromonadaceae</taxon>
        <taxon>Bowmanella</taxon>
    </lineage>
</organism>
<feature type="domain" description="OmpR/PhoB-type" evidence="11">
    <location>
        <begin position="130"/>
        <end position="228"/>
    </location>
</feature>
<keyword evidence="2" id="KW-0963">Cytoplasm</keyword>
<feature type="domain" description="Response regulatory" evidence="10">
    <location>
        <begin position="4"/>
        <end position="118"/>
    </location>
</feature>
<keyword evidence="13" id="KW-1185">Reference proteome</keyword>
<evidence type="ECO:0000256" key="7">
    <source>
        <dbReference type="ARBA" id="ARBA00023163"/>
    </source>
</evidence>
<dbReference type="SUPFAM" id="SSF52172">
    <property type="entry name" value="CheY-like"/>
    <property type="match status" value="1"/>
</dbReference>
<dbReference type="Gene3D" id="1.10.10.10">
    <property type="entry name" value="Winged helix-like DNA-binding domain superfamily/Winged helix DNA-binding domain"/>
    <property type="match status" value="1"/>
</dbReference>
<dbReference type="InterPro" id="IPR001789">
    <property type="entry name" value="Sig_transdc_resp-reg_receiver"/>
</dbReference>
<dbReference type="PANTHER" id="PTHR48111">
    <property type="entry name" value="REGULATOR OF RPOS"/>
    <property type="match status" value="1"/>
</dbReference>
<dbReference type="EMBL" id="BAAAEI010000012">
    <property type="protein sequence ID" value="GAA0357763.1"/>
    <property type="molecule type" value="Genomic_DNA"/>
</dbReference>
<dbReference type="PANTHER" id="PTHR48111:SF39">
    <property type="entry name" value="TRANSCRIPTIONAL REGULATORY PROTEIN CPXR"/>
    <property type="match status" value="1"/>
</dbReference>
<evidence type="ECO:0000259" key="11">
    <source>
        <dbReference type="PROSITE" id="PS51755"/>
    </source>
</evidence>
<dbReference type="Gene3D" id="6.10.250.690">
    <property type="match status" value="1"/>
</dbReference>
<dbReference type="Proteomes" id="UP001501757">
    <property type="component" value="Unassembled WGS sequence"/>
</dbReference>
<evidence type="ECO:0000313" key="12">
    <source>
        <dbReference type="EMBL" id="GAA0357763.1"/>
    </source>
</evidence>
<evidence type="ECO:0000256" key="9">
    <source>
        <dbReference type="PROSITE-ProRule" id="PRU01091"/>
    </source>
</evidence>
<feature type="DNA-binding region" description="OmpR/PhoB-type" evidence="9">
    <location>
        <begin position="130"/>
        <end position="228"/>
    </location>
</feature>
<comment type="caution">
    <text evidence="12">The sequence shown here is derived from an EMBL/GenBank/DDBJ whole genome shotgun (WGS) entry which is preliminary data.</text>
</comment>
<dbReference type="CDD" id="cd00383">
    <property type="entry name" value="trans_reg_C"/>
    <property type="match status" value="1"/>
</dbReference>
<dbReference type="RefSeq" id="WP_343844954.1">
    <property type="nucleotide sequence ID" value="NZ_BAAAEI010000012.1"/>
</dbReference>
<protein>
    <submittedName>
        <fullName evidence="12">Response regulator</fullName>
    </submittedName>
</protein>
<accession>A0ABN0X8C1</accession>
<reference evidence="12 13" key="1">
    <citation type="journal article" date="2019" name="Int. J. Syst. Evol. Microbiol.">
        <title>The Global Catalogue of Microorganisms (GCM) 10K type strain sequencing project: providing services to taxonomists for standard genome sequencing and annotation.</title>
        <authorList>
            <consortium name="The Broad Institute Genomics Platform"/>
            <consortium name="The Broad Institute Genome Sequencing Center for Infectious Disease"/>
            <person name="Wu L."/>
            <person name="Ma J."/>
        </authorList>
    </citation>
    <scope>NUCLEOTIDE SEQUENCE [LARGE SCALE GENOMIC DNA]</scope>
    <source>
        <strain evidence="12 13">JCM 13378</strain>
    </source>
</reference>
<gene>
    <name evidence="12" type="ORF">GCM10009092_22470</name>
</gene>
<dbReference type="Gene3D" id="3.40.50.2300">
    <property type="match status" value="1"/>
</dbReference>
<keyword evidence="4" id="KW-0902">Two-component regulatory system</keyword>
<dbReference type="PROSITE" id="PS50110">
    <property type="entry name" value="RESPONSE_REGULATORY"/>
    <property type="match status" value="1"/>
</dbReference>
<dbReference type="CDD" id="cd17623">
    <property type="entry name" value="REC_OmpR_CpxR"/>
    <property type="match status" value="1"/>
</dbReference>
<dbReference type="InterPro" id="IPR001867">
    <property type="entry name" value="OmpR/PhoB-type_DNA-bd"/>
</dbReference>
<evidence type="ECO:0000256" key="1">
    <source>
        <dbReference type="ARBA" id="ARBA00004496"/>
    </source>
</evidence>
<keyword evidence="5" id="KW-0805">Transcription regulation</keyword>
<evidence type="ECO:0000256" key="5">
    <source>
        <dbReference type="ARBA" id="ARBA00023015"/>
    </source>
</evidence>
<dbReference type="PROSITE" id="PS51755">
    <property type="entry name" value="OMPR_PHOB"/>
    <property type="match status" value="1"/>
</dbReference>
<evidence type="ECO:0000256" key="3">
    <source>
        <dbReference type="ARBA" id="ARBA00022553"/>
    </source>
</evidence>